<dbReference type="EMBL" id="KQ976453">
    <property type="protein sequence ID" value="KYM85514.1"/>
    <property type="molecule type" value="Genomic_DNA"/>
</dbReference>
<protein>
    <recommendedName>
        <fullName evidence="1">Kelch-like protein diablo</fullName>
    </recommendedName>
</protein>
<dbReference type="InterPro" id="IPR015915">
    <property type="entry name" value="Kelch-typ_b-propeller"/>
</dbReference>
<evidence type="ECO:0000256" key="5">
    <source>
        <dbReference type="ARBA" id="ARBA00043912"/>
    </source>
</evidence>
<dbReference type="FunFam" id="3.30.710.10:FF:000001">
    <property type="entry name" value="Kelch-like family member 20"/>
    <property type="match status" value="1"/>
</dbReference>
<evidence type="ECO:0000313" key="8">
    <source>
        <dbReference type="EMBL" id="KYM85514.1"/>
    </source>
</evidence>
<dbReference type="PROSITE" id="PS50097">
    <property type="entry name" value="BTB"/>
    <property type="match status" value="1"/>
</dbReference>
<feature type="domain" description="BTB" evidence="7">
    <location>
        <begin position="128"/>
        <end position="195"/>
    </location>
</feature>
<dbReference type="GO" id="GO:0016567">
    <property type="term" value="P:protein ubiquitination"/>
    <property type="evidence" value="ECO:0007669"/>
    <property type="project" value="UniProtKB-UniPathway"/>
</dbReference>
<evidence type="ECO:0000256" key="3">
    <source>
        <dbReference type="ARBA" id="ARBA00022737"/>
    </source>
</evidence>
<dbReference type="SUPFAM" id="SSF54695">
    <property type="entry name" value="POZ domain"/>
    <property type="match status" value="1"/>
</dbReference>
<feature type="region of interest" description="Disordered" evidence="6">
    <location>
        <begin position="59"/>
        <end position="84"/>
    </location>
</feature>
<evidence type="ECO:0000259" key="7">
    <source>
        <dbReference type="PROSITE" id="PS50097"/>
    </source>
</evidence>
<keyword evidence="4" id="KW-0009">Actin-binding</keyword>
<evidence type="ECO:0000256" key="6">
    <source>
        <dbReference type="SAM" id="MobiDB-lite"/>
    </source>
</evidence>
<dbReference type="STRING" id="520822.A0A195BL67"/>
<dbReference type="GO" id="GO:0003779">
    <property type="term" value="F:actin binding"/>
    <property type="evidence" value="ECO:0007669"/>
    <property type="project" value="UniProtKB-KW"/>
</dbReference>
<dbReference type="FunFam" id="1.25.40.420:FF:000001">
    <property type="entry name" value="Kelch-like family member 12"/>
    <property type="match status" value="1"/>
</dbReference>
<dbReference type="SMART" id="SM00225">
    <property type="entry name" value="BTB"/>
    <property type="match status" value="1"/>
</dbReference>
<dbReference type="InterPro" id="IPR006652">
    <property type="entry name" value="Kelch_1"/>
</dbReference>
<evidence type="ECO:0000313" key="9">
    <source>
        <dbReference type="Proteomes" id="UP000078540"/>
    </source>
</evidence>
<dbReference type="InterPro" id="IPR017096">
    <property type="entry name" value="BTB-kelch_protein"/>
</dbReference>
<evidence type="ECO:0000256" key="2">
    <source>
        <dbReference type="ARBA" id="ARBA00022441"/>
    </source>
</evidence>
<organism evidence="8 9">
    <name type="scientific">Atta colombica</name>
    <dbReference type="NCBI Taxonomy" id="520822"/>
    <lineage>
        <taxon>Eukaryota</taxon>
        <taxon>Metazoa</taxon>
        <taxon>Ecdysozoa</taxon>
        <taxon>Arthropoda</taxon>
        <taxon>Hexapoda</taxon>
        <taxon>Insecta</taxon>
        <taxon>Pterygota</taxon>
        <taxon>Neoptera</taxon>
        <taxon>Endopterygota</taxon>
        <taxon>Hymenoptera</taxon>
        <taxon>Apocrita</taxon>
        <taxon>Aculeata</taxon>
        <taxon>Formicoidea</taxon>
        <taxon>Formicidae</taxon>
        <taxon>Myrmicinae</taxon>
        <taxon>Atta</taxon>
    </lineage>
</organism>
<dbReference type="Pfam" id="PF00651">
    <property type="entry name" value="BTB"/>
    <property type="match status" value="1"/>
</dbReference>
<dbReference type="PANTHER" id="PTHR45632:SF3">
    <property type="entry name" value="KELCH-LIKE PROTEIN 32"/>
    <property type="match status" value="1"/>
</dbReference>
<dbReference type="Proteomes" id="UP000078540">
    <property type="component" value="Unassembled WGS sequence"/>
</dbReference>
<dbReference type="InterPro" id="IPR011333">
    <property type="entry name" value="SKP1/BTB/POZ_sf"/>
</dbReference>
<dbReference type="Pfam" id="PF07707">
    <property type="entry name" value="BACK"/>
    <property type="match status" value="1"/>
</dbReference>
<reference evidence="8 9" key="1">
    <citation type="submission" date="2015-09" db="EMBL/GenBank/DDBJ databases">
        <title>Atta colombica WGS genome.</title>
        <authorList>
            <person name="Nygaard S."/>
            <person name="Hu H."/>
            <person name="Boomsma J."/>
            <person name="Zhang G."/>
        </authorList>
    </citation>
    <scope>NUCLEOTIDE SEQUENCE [LARGE SCALE GENOMIC DNA]</scope>
    <source>
        <strain evidence="8">Treedump-2</strain>
        <tissue evidence="8">Whole body</tissue>
    </source>
</reference>
<keyword evidence="9" id="KW-1185">Reference proteome</keyword>
<dbReference type="Pfam" id="PF01344">
    <property type="entry name" value="Kelch_1"/>
    <property type="match status" value="5"/>
</dbReference>
<evidence type="ECO:0000256" key="1">
    <source>
        <dbReference type="ARBA" id="ARBA00013699"/>
    </source>
</evidence>
<accession>A0A195BL67</accession>
<sequence length="668" mass="73457">MTYARHAANNEWLNATDRGSSLGWRNGSSQCRAAECADLDPIADHHYRRDKRQLRANMSRVAGSSPARVANKGEQQQQQQQQEFPLGLDKDASEHSISSIMSCVSISPKHAESSLRVMESYLHKQQLTDVTLIAGNKRVPAHRLVLSAGSEYFAAMFTSSLRESAQNEIELMDVDGDALWALVLYCYTGCIELQEDSVETLLATACLLQLNPVIKACCQFLVKQLHPSNCLGIRMFADTQGCSELFEYAHAYTTKHFMEVTKNQEFLLLSANEVAKLLESEDLNVPSEETIFYALVTWLEHDPENRSKDASTLLGLVKLPLLSPAFIADNIESNEMFKDQRMAQELVMEALKYHLLPERRPLLQTGRTKPRKATVGTLLAVGGMDANKGATSIDAFSLRDNAWRSLAAMSSRRLQFGAVIVDKKLIVAGGRDGLKTLNTVECFDFSTLAWSTLPPMNVHRHGLGVAVLGGPLYAVGGHDGWSFLDAVERWDPATRQWSSICPMSIQRSTVGVAVLNDKLYAVGGRDISSCLNTVECYDPHTNKWTPCAPMSKRRGGVGVGVVNGCLYALGGHDAPASNPNASRFDCVERYDPKTDTWTMVAPMSVPRDAVGVCVLGDRLMAIGGYDGQQYLTLVEAYDPHLNEWEPVAPLKAGRAGPCVVVKNLTNTI</sequence>
<comment type="function">
    <text evidence="5">Probable substrate-specific adapter of an E3 ubiquitin-protein ligase complex which mediates the ubiquitination and subsequent proteasomal degradation of target proteins. May have a role in synapse differentiation and growth.</text>
</comment>
<dbReference type="SMART" id="SM00875">
    <property type="entry name" value="BACK"/>
    <property type="match status" value="1"/>
</dbReference>
<name>A0A195BL67_9HYME</name>
<keyword evidence="3" id="KW-0677">Repeat</keyword>
<keyword evidence="2" id="KW-0880">Kelch repeat</keyword>
<dbReference type="FunFam" id="2.120.10.80:FF:000021">
    <property type="entry name" value="kelch-like protein 1 isoform X2"/>
    <property type="match status" value="1"/>
</dbReference>
<dbReference type="Gene3D" id="2.120.10.80">
    <property type="entry name" value="Kelch-type beta propeller"/>
    <property type="match status" value="2"/>
</dbReference>
<dbReference type="InterPro" id="IPR000210">
    <property type="entry name" value="BTB/POZ_dom"/>
</dbReference>
<dbReference type="Gene3D" id="1.25.40.420">
    <property type="match status" value="1"/>
</dbReference>
<proteinExistence type="predicted"/>
<dbReference type="SUPFAM" id="SSF117281">
    <property type="entry name" value="Kelch motif"/>
    <property type="match status" value="1"/>
</dbReference>
<gene>
    <name evidence="8" type="ORF">ALC53_04758</name>
</gene>
<dbReference type="Gene3D" id="3.30.710.10">
    <property type="entry name" value="Potassium Channel Kv1.1, Chain A"/>
    <property type="match status" value="1"/>
</dbReference>
<dbReference type="InterPro" id="IPR011705">
    <property type="entry name" value="BACK"/>
</dbReference>
<evidence type="ECO:0000256" key="4">
    <source>
        <dbReference type="ARBA" id="ARBA00023203"/>
    </source>
</evidence>
<dbReference type="PANTHER" id="PTHR45632">
    <property type="entry name" value="LD33804P"/>
    <property type="match status" value="1"/>
</dbReference>
<dbReference type="AlphaFoldDB" id="A0A195BL67"/>
<dbReference type="SMART" id="SM00612">
    <property type="entry name" value="Kelch"/>
    <property type="match status" value="6"/>
</dbReference>
<dbReference type="PIRSF" id="PIRSF037037">
    <property type="entry name" value="Kelch-like_protein_gigaxonin"/>
    <property type="match status" value="1"/>
</dbReference>
<dbReference type="CDD" id="cd18234">
    <property type="entry name" value="BTB_POZ_KLHL1-like"/>
    <property type="match status" value="1"/>
</dbReference>
<dbReference type="UniPathway" id="UPA00143"/>